<dbReference type="OrthoDB" id="1470350at2759"/>
<keyword evidence="1" id="KW-0812">Transmembrane</keyword>
<organism evidence="2 3">
    <name type="scientific">Didymella heteroderae</name>
    <dbReference type="NCBI Taxonomy" id="1769908"/>
    <lineage>
        <taxon>Eukaryota</taxon>
        <taxon>Fungi</taxon>
        <taxon>Dikarya</taxon>
        <taxon>Ascomycota</taxon>
        <taxon>Pezizomycotina</taxon>
        <taxon>Dothideomycetes</taxon>
        <taxon>Pleosporomycetidae</taxon>
        <taxon>Pleosporales</taxon>
        <taxon>Pleosporineae</taxon>
        <taxon>Didymellaceae</taxon>
        <taxon>Didymella</taxon>
    </lineage>
</organism>
<reference evidence="2" key="1">
    <citation type="submission" date="2019-04" db="EMBL/GenBank/DDBJ databases">
        <title>Sequencing of skin fungus with MAO and IRED activity.</title>
        <authorList>
            <person name="Marsaioli A.J."/>
            <person name="Bonatto J.M.C."/>
            <person name="Reis Junior O."/>
        </authorList>
    </citation>
    <scope>NUCLEOTIDE SEQUENCE</scope>
    <source>
        <strain evidence="2">28M1</strain>
    </source>
</reference>
<keyword evidence="1" id="KW-1133">Transmembrane helix</keyword>
<dbReference type="Gene3D" id="1.10.630.10">
    <property type="entry name" value="Cytochrome P450"/>
    <property type="match status" value="1"/>
</dbReference>
<dbReference type="AlphaFoldDB" id="A0A9P4WHB4"/>
<evidence type="ECO:0000256" key="1">
    <source>
        <dbReference type="SAM" id="Phobius"/>
    </source>
</evidence>
<dbReference type="GO" id="GO:0020037">
    <property type="term" value="F:heme binding"/>
    <property type="evidence" value="ECO:0007669"/>
    <property type="project" value="InterPro"/>
</dbReference>
<evidence type="ECO:0000313" key="3">
    <source>
        <dbReference type="Proteomes" id="UP000758155"/>
    </source>
</evidence>
<feature type="transmembrane region" description="Helical" evidence="1">
    <location>
        <begin position="27"/>
        <end position="44"/>
    </location>
</feature>
<dbReference type="PANTHER" id="PTHR47582:SF1">
    <property type="entry name" value="P450, PUTATIVE (EUROFUNG)-RELATED"/>
    <property type="match status" value="1"/>
</dbReference>
<dbReference type="GO" id="GO:0005506">
    <property type="term" value="F:iron ion binding"/>
    <property type="evidence" value="ECO:0007669"/>
    <property type="project" value="InterPro"/>
</dbReference>
<comment type="caution">
    <text evidence="2">The sequence shown here is derived from an EMBL/GenBank/DDBJ whole genome shotgun (WGS) entry which is preliminary data.</text>
</comment>
<dbReference type="InterPro" id="IPR053007">
    <property type="entry name" value="CYP450_monoxygenase_sec-met"/>
</dbReference>
<accession>A0A9P4WHB4</accession>
<proteinExistence type="predicted"/>
<dbReference type="EMBL" id="SWKV01000103">
    <property type="protein sequence ID" value="KAF3032342.1"/>
    <property type="molecule type" value="Genomic_DNA"/>
</dbReference>
<keyword evidence="1" id="KW-0472">Membrane</keyword>
<name>A0A9P4WHB4_9PLEO</name>
<dbReference type="PANTHER" id="PTHR47582">
    <property type="entry name" value="P450, PUTATIVE (EUROFUNG)-RELATED"/>
    <property type="match status" value="1"/>
</dbReference>
<dbReference type="InterPro" id="IPR036396">
    <property type="entry name" value="Cyt_P450_sf"/>
</dbReference>
<dbReference type="Proteomes" id="UP000758155">
    <property type="component" value="Unassembled WGS sequence"/>
</dbReference>
<sequence length="183" mass="20208">MEASNASLTKDGGLGTRTLNVVLHGRLPASIAVVSIALIVFGIAQVSSPTLDPKEPPLIKSRVPVIGHIVGIIQQQATYHKILRLYVVYDPHLCQQVLRKNTASFDPFKQEFAQKVFGLSQATYDKIRLNPSIFKNFTDSIHRSFQTESLVKMNLLWLTNLATKMDPISALNAVIDSDNPGQK</sequence>
<dbReference type="GO" id="GO:0004497">
    <property type="term" value="F:monooxygenase activity"/>
    <property type="evidence" value="ECO:0007669"/>
    <property type="project" value="InterPro"/>
</dbReference>
<protein>
    <submittedName>
        <fullName evidence="2">Uncharacterized protein</fullName>
    </submittedName>
</protein>
<gene>
    <name evidence="2" type="ORF">E8E12_001542</name>
</gene>
<dbReference type="GO" id="GO:0016705">
    <property type="term" value="F:oxidoreductase activity, acting on paired donors, with incorporation or reduction of molecular oxygen"/>
    <property type="evidence" value="ECO:0007669"/>
    <property type="project" value="InterPro"/>
</dbReference>
<keyword evidence="3" id="KW-1185">Reference proteome</keyword>
<evidence type="ECO:0000313" key="2">
    <source>
        <dbReference type="EMBL" id="KAF3032342.1"/>
    </source>
</evidence>